<dbReference type="SMART" id="SM00092">
    <property type="entry name" value="RNAse_Pc"/>
    <property type="match status" value="1"/>
</dbReference>
<accession>J3S4Z7</accession>
<keyword evidence="4 8" id="KW-0540">Nuclease</keyword>
<keyword evidence="8" id="KW-0732">Signal</keyword>
<dbReference type="GO" id="GO:0005576">
    <property type="term" value="C:extracellular region"/>
    <property type="evidence" value="ECO:0007669"/>
    <property type="project" value="UniProtKB-SubCell"/>
</dbReference>
<keyword evidence="3" id="KW-0964">Secreted</keyword>
<dbReference type="Gene3D" id="3.10.130.10">
    <property type="entry name" value="Ribonuclease A-like domain"/>
    <property type="match status" value="1"/>
</dbReference>
<evidence type="ECO:0000256" key="5">
    <source>
        <dbReference type="ARBA" id="ARBA00022759"/>
    </source>
</evidence>
<evidence type="ECO:0000256" key="1">
    <source>
        <dbReference type="ARBA" id="ARBA00004613"/>
    </source>
</evidence>
<name>J3S4Z7_CROAD</name>
<dbReference type="GO" id="GO:0004519">
    <property type="term" value="F:endonuclease activity"/>
    <property type="evidence" value="ECO:0007669"/>
    <property type="project" value="UniProtKB-KW"/>
</dbReference>
<dbReference type="PANTHER" id="PTHR11437:SF10">
    <property type="entry name" value="ANGIOGENIN-RELATED"/>
    <property type="match status" value="1"/>
</dbReference>
<dbReference type="FunFam" id="3.10.130.10:FF:000001">
    <property type="entry name" value="Ribonuclease pancreatic"/>
    <property type="match status" value="1"/>
</dbReference>
<keyword evidence="7" id="KW-1015">Disulfide bond</keyword>
<feature type="signal peptide" evidence="8">
    <location>
        <begin position="1"/>
        <end position="25"/>
    </location>
</feature>
<dbReference type="InterPro" id="IPR001427">
    <property type="entry name" value="RNaseA"/>
</dbReference>
<dbReference type="InterPro" id="IPR023412">
    <property type="entry name" value="RNaseA_domain"/>
</dbReference>
<dbReference type="Pfam" id="PF00074">
    <property type="entry name" value="RnaseA"/>
    <property type="match status" value="1"/>
</dbReference>
<evidence type="ECO:0000256" key="3">
    <source>
        <dbReference type="ARBA" id="ARBA00022525"/>
    </source>
</evidence>
<dbReference type="SUPFAM" id="SSF54076">
    <property type="entry name" value="RNase A-like"/>
    <property type="match status" value="1"/>
</dbReference>
<comment type="subcellular location">
    <subcellularLocation>
        <location evidence="1">Secreted</location>
    </subcellularLocation>
</comment>
<evidence type="ECO:0000256" key="4">
    <source>
        <dbReference type="ARBA" id="ARBA00022722"/>
    </source>
</evidence>
<dbReference type="GO" id="GO:0004540">
    <property type="term" value="F:RNA nuclease activity"/>
    <property type="evidence" value="ECO:0007669"/>
    <property type="project" value="TreeGrafter"/>
</dbReference>
<sequence>MPQMLTYSVLVLFVTLLLGSLPTLAQRETRHEKFHRQHVAAKSNVLDPRLYCNLMMQRRSMTNVKCKPVNTFIHGEDTAVDAICNNGGTHSSENYYDSNSLFELTRCRSTGRGTEPPCSYRGWLTTQRVRVACVNGLPVHFQQAL</sequence>
<evidence type="ECO:0000256" key="7">
    <source>
        <dbReference type="ARBA" id="ARBA00023157"/>
    </source>
</evidence>
<dbReference type="InterPro" id="IPR023411">
    <property type="entry name" value="RNaseA_AS"/>
</dbReference>
<dbReference type="PRINTS" id="PR00794">
    <property type="entry name" value="RIBONUCLEASE"/>
</dbReference>
<proteinExistence type="evidence at transcript level"/>
<evidence type="ECO:0000313" key="10">
    <source>
        <dbReference type="EMBL" id="AFJ51162.1"/>
    </source>
</evidence>
<evidence type="ECO:0000256" key="8">
    <source>
        <dbReference type="RuleBase" id="RU000651"/>
    </source>
</evidence>
<dbReference type="GO" id="GO:0050830">
    <property type="term" value="P:defense response to Gram-positive bacterium"/>
    <property type="evidence" value="ECO:0007669"/>
    <property type="project" value="TreeGrafter"/>
</dbReference>
<organism evidence="10">
    <name type="scientific">Crotalus adamanteus</name>
    <name type="common">Eastern diamondback rattlesnake</name>
    <dbReference type="NCBI Taxonomy" id="8729"/>
    <lineage>
        <taxon>Eukaryota</taxon>
        <taxon>Metazoa</taxon>
        <taxon>Chordata</taxon>
        <taxon>Craniata</taxon>
        <taxon>Vertebrata</taxon>
        <taxon>Euteleostomi</taxon>
        <taxon>Lepidosauria</taxon>
        <taxon>Squamata</taxon>
        <taxon>Bifurcata</taxon>
        <taxon>Unidentata</taxon>
        <taxon>Episquamata</taxon>
        <taxon>Toxicofera</taxon>
        <taxon>Serpentes</taxon>
        <taxon>Colubroidea</taxon>
        <taxon>Viperidae</taxon>
        <taxon>Crotalinae</taxon>
        <taxon>Crotalus</taxon>
    </lineage>
</organism>
<feature type="domain" description="Ribonuclease A-domain" evidence="9">
    <location>
        <begin position="27"/>
        <end position="145"/>
    </location>
</feature>
<keyword evidence="6 8" id="KW-0378">Hydrolase</keyword>
<dbReference type="InterPro" id="IPR036816">
    <property type="entry name" value="RNaseA-like_dom_sf"/>
</dbReference>
<dbReference type="EMBL" id="JU175638">
    <property type="protein sequence ID" value="AFJ51162.1"/>
    <property type="molecule type" value="mRNA"/>
</dbReference>
<comment type="similarity">
    <text evidence="2 8">Belongs to the pancreatic ribonuclease family.</text>
</comment>
<dbReference type="GO" id="GO:0003676">
    <property type="term" value="F:nucleic acid binding"/>
    <property type="evidence" value="ECO:0007669"/>
    <property type="project" value="InterPro"/>
</dbReference>
<evidence type="ECO:0000256" key="2">
    <source>
        <dbReference type="ARBA" id="ARBA00005600"/>
    </source>
</evidence>
<dbReference type="GO" id="GO:0016787">
    <property type="term" value="F:hydrolase activity"/>
    <property type="evidence" value="ECO:0007669"/>
    <property type="project" value="UniProtKB-KW"/>
</dbReference>
<keyword evidence="5 8" id="KW-0255">Endonuclease</keyword>
<evidence type="ECO:0000259" key="9">
    <source>
        <dbReference type="SMART" id="SM00092"/>
    </source>
</evidence>
<dbReference type="AlphaFoldDB" id="J3S4Z7"/>
<protein>
    <submittedName>
        <fullName evidence="10">Ribonuclease-like</fullName>
    </submittedName>
</protein>
<reference evidence="10" key="1">
    <citation type="journal article" date="2012" name="BMC Genomics">
        <title>The venom-gland transcriptome of the eastern diamondback rattlesnake (Crotalus adamanteus).</title>
        <authorList>
            <person name="Rokyta D.R."/>
            <person name="Lemmon A.R."/>
            <person name="Margres M.J."/>
            <person name="Aronow K."/>
        </authorList>
    </citation>
    <scope>NUCLEOTIDE SEQUENCE</scope>
    <source>
        <tissue evidence="10">Venom gland</tissue>
    </source>
</reference>
<feature type="chain" id="PRO_5007750579" evidence="8">
    <location>
        <begin position="26"/>
        <end position="145"/>
    </location>
</feature>
<dbReference type="PANTHER" id="PTHR11437">
    <property type="entry name" value="RIBONUCLEASE"/>
    <property type="match status" value="1"/>
</dbReference>
<evidence type="ECO:0000256" key="6">
    <source>
        <dbReference type="ARBA" id="ARBA00022801"/>
    </source>
</evidence>
<dbReference type="CDD" id="cd06265">
    <property type="entry name" value="RNase_A_canonical"/>
    <property type="match status" value="1"/>
</dbReference>
<dbReference type="PROSITE" id="PS00127">
    <property type="entry name" value="RNASE_PANCREATIC"/>
    <property type="match status" value="1"/>
</dbReference>